<dbReference type="Proteomes" id="UP000266861">
    <property type="component" value="Unassembled WGS sequence"/>
</dbReference>
<reference evidence="1 2" key="1">
    <citation type="submission" date="2018-08" db="EMBL/GenBank/DDBJ databases">
        <title>Genome and evolution of the arbuscular mycorrhizal fungus Diversispora epigaea (formerly Glomus versiforme) and its bacterial endosymbionts.</title>
        <authorList>
            <person name="Sun X."/>
            <person name="Fei Z."/>
            <person name="Harrison M."/>
        </authorList>
    </citation>
    <scope>NUCLEOTIDE SEQUENCE [LARGE SCALE GENOMIC DNA]</scope>
    <source>
        <strain evidence="1 2">IT104</strain>
    </source>
</reference>
<comment type="caution">
    <text evidence="1">The sequence shown here is derived from an EMBL/GenBank/DDBJ whole genome shotgun (WGS) entry which is preliminary data.</text>
</comment>
<dbReference type="EMBL" id="PQFF01000229">
    <property type="protein sequence ID" value="RHZ72001.1"/>
    <property type="molecule type" value="Genomic_DNA"/>
</dbReference>
<organism evidence="1 2">
    <name type="scientific">Diversispora epigaea</name>
    <dbReference type="NCBI Taxonomy" id="1348612"/>
    <lineage>
        <taxon>Eukaryota</taxon>
        <taxon>Fungi</taxon>
        <taxon>Fungi incertae sedis</taxon>
        <taxon>Mucoromycota</taxon>
        <taxon>Glomeromycotina</taxon>
        <taxon>Glomeromycetes</taxon>
        <taxon>Diversisporales</taxon>
        <taxon>Diversisporaceae</taxon>
        <taxon>Diversispora</taxon>
    </lineage>
</organism>
<gene>
    <name evidence="1" type="ORF">Glove_248g38</name>
</gene>
<dbReference type="AlphaFoldDB" id="A0A397I897"/>
<evidence type="ECO:0000313" key="2">
    <source>
        <dbReference type="Proteomes" id="UP000266861"/>
    </source>
</evidence>
<keyword evidence="2" id="KW-1185">Reference proteome</keyword>
<accession>A0A397I897</accession>
<evidence type="ECO:0000313" key="1">
    <source>
        <dbReference type="EMBL" id="RHZ72001.1"/>
    </source>
</evidence>
<sequence>MVIKCYNAILNQSTMVQWFEVVVNIYVSKIDFRFLSNSFTSSNLKYSKKKESRHDVVDNTFKSNTINIIDYNKELNKRVNYQEEFLPLHIVDNIFKKDTTIDYNEELDNDFVKKGLKNEFDNMMKYESLIPNIDNSINNSDIKELIINIVKIAWGPVNSIEHENNFLNENLSKRIYHKVFLTPIINEISLFTLVEDYNLIKSNEEDCSNG</sequence>
<proteinExistence type="predicted"/>
<name>A0A397I897_9GLOM</name>
<protein>
    <submittedName>
        <fullName evidence="1">Uncharacterized protein</fullName>
    </submittedName>
</protein>